<feature type="domain" description="Fe/B12 periplasmic-binding" evidence="2">
    <location>
        <begin position="116"/>
        <end position="389"/>
    </location>
</feature>
<proteinExistence type="inferred from homology"/>
<accession>A0A2N6KIB5</accession>
<evidence type="ECO:0000313" key="3">
    <source>
        <dbReference type="EMBL" id="PLZ99177.1"/>
    </source>
</evidence>
<sequence>MKIITFRQAKVFIFLCQFLLIAILVIACHRTTITTSKDTKECIHNYNPNIDYFPDKVTINYATGFDVEYHKNYKLVTVKNPWQNAKTNFQYILVQCGTPAPNNFQPRQIITVPIKTVVSLSTTHLPHFAKLGLVDKLIGVSDTKRVNTPEVIQKIKAGKVAEVGNSESVSIEKILELNPDLIMTYGVGNPQIDSHHNLIEAGLKVAINAEYMETSPLGHAEWLKFTALFFNQENIAQKTFSQISTKYENIASKTKSIKNRPTVFTGFNFKGVWYTPGCQSYVAKYLADAGSNYLCADNSSGSKPLSFENVFERAAKADYWLNLSQSWQSLKDVIAEDNRYADFAAVKTGNVYNNNARVNNSGGNDYWESGTSNPDIVLSDLIKILHPEILPNHQLVYYQKLEK</sequence>
<dbReference type="AlphaFoldDB" id="A0A2N6KIB5"/>
<dbReference type="PROSITE" id="PS51257">
    <property type="entry name" value="PROKAR_LIPOPROTEIN"/>
    <property type="match status" value="1"/>
</dbReference>
<dbReference type="PROSITE" id="PS50983">
    <property type="entry name" value="FE_B12_PBP"/>
    <property type="match status" value="1"/>
</dbReference>
<organism evidence="3 4">
    <name type="scientific">Fischerella thermalis CCMEE 5268</name>
    <dbReference type="NCBI Taxonomy" id="2019662"/>
    <lineage>
        <taxon>Bacteria</taxon>
        <taxon>Bacillati</taxon>
        <taxon>Cyanobacteriota</taxon>
        <taxon>Cyanophyceae</taxon>
        <taxon>Nostocales</taxon>
        <taxon>Hapalosiphonaceae</taxon>
        <taxon>Fischerella</taxon>
    </lineage>
</organism>
<dbReference type="InterPro" id="IPR050902">
    <property type="entry name" value="ABC_Transporter_SBP"/>
</dbReference>
<name>A0A2N6KIB5_9CYAN</name>
<evidence type="ECO:0000313" key="4">
    <source>
        <dbReference type="Proteomes" id="UP000235025"/>
    </source>
</evidence>
<protein>
    <submittedName>
        <fullName evidence="3">ABC transporter substrate-binding protein</fullName>
    </submittedName>
</protein>
<evidence type="ECO:0000259" key="2">
    <source>
        <dbReference type="PROSITE" id="PS50983"/>
    </source>
</evidence>
<dbReference type="RefSeq" id="WP_102172246.1">
    <property type="nucleotide sequence ID" value="NZ_NMQA01000088.1"/>
</dbReference>
<dbReference type="SUPFAM" id="SSF53807">
    <property type="entry name" value="Helical backbone' metal receptor"/>
    <property type="match status" value="1"/>
</dbReference>
<dbReference type="PANTHER" id="PTHR30535">
    <property type="entry name" value="VITAMIN B12-BINDING PROTEIN"/>
    <property type="match status" value="1"/>
</dbReference>
<gene>
    <name evidence="3" type="ORF">CEN50_08365</name>
</gene>
<dbReference type="Gene3D" id="3.40.50.1980">
    <property type="entry name" value="Nitrogenase molybdenum iron protein domain"/>
    <property type="match status" value="2"/>
</dbReference>
<dbReference type="PANTHER" id="PTHR30535:SF34">
    <property type="entry name" value="MOLYBDATE-BINDING PROTEIN MOLA"/>
    <property type="match status" value="1"/>
</dbReference>
<dbReference type="GO" id="GO:0071281">
    <property type="term" value="P:cellular response to iron ion"/>
    <property type="evidence" value="ECO:0007669"/>
    <property type="project" value="TreeGrafter"/>
</dbReference>
<comment type="similarity">
    <text evidence="1">Belongs to the bacterial solute-binding protein 8 family.</text>
</comment>
<dbReference type="InterPro" id="IPR002491">
    <property type="entry name" value="ABC_transptr_periplasmic_BD"/>
</dbReference>
<dbReference type="Pfam" id="PF01497">
    <property type="entry name" value="Peripla_BP_2"/>
    <property type="match status" value="1"/>
</dbReference>
<evidence type="ECO:0000256" key="1">
    <source>
        <dbReference type="ARBA" id="ARBA00008814"/>
    </source>
</evidence>
<dbReference type="Proteomes" id="UP000235025">
    <property type="component" value="Unassembled WGS sequence"/>
</dbReference>
<reference evidence="3 4" key="1">
    <citation type="submission" date="2017-07" db="EMBL/GenBank/DDBJ databases">
        <title>Genomes of Fischerella (Mastigocladus) sp. strains.</title>
        <authorList>
            <person name="Miller S.R."/>
        </authorList>
    </citation>
    <scope>NUCLEOTIDE SEQUENCE [LARGE SCALE GENOMIC DNA]</scope>
    <source>
        <strain evidence="3 4">CCMEE 5268</strain>
    </source>
</reference>
<comment type="caution">
    <text evidence="3">The sequence shown here is derived from an EMBL/GenBank/DDBJ whole genome shotgun (WGS) entry which is preliminary data.</text>
</comment>
<dbReference type="CDD" id="cd01141">
    <property type="entry name" value="TroA_d"/>
    <property type="match status" value="1"/>
</dbReference>
<dbReference type="EMBL" id="NMQA01000088">
    <property type="protein sequence ID" value="PLZ99177.1"/>
    <property type="molecule type" value="Genomic_DNA"/>
</dbReference>